<reference evidence="1" key="1">
    <citation type="submission" date="2016-05" db="EMBL/GenBank/DDBJ databases">
        <authorList>
            <person name="Lavstsen T."/>
            <person name="Jespersen J.S."/>
        </authorList>
    </citation>
    <scope>NUCLEOTIDE SEQUENCE</scope>
    <source>
        <tissue evidence="1">Brain</tissue>
    </source>
</reference>
<dbReference type="AlphaFoldDB" id="A0A1A7WF32"/>
<reference evidence="1" key="2">
    <citation type="submission" date="2016-06" db="EMBL/GenBank/DDBJ databases">
        <title>The genome of a short-lived fish provides insights into sex chromosome evolution and the genetic control of aging.</title>
        <authorList>
            <person name="Reichwald K."/>
            <person name="Felder M."/>
            <person name="Petzold A."/>
            <person name="Koch P."/>
            <person name="Groth M."/>
            <person name="Platzer M."/>
        </authorList>
    </citation>
    <scope>NUCLEOTIDE SEQUENCE</scope>
    <source>
        <tissue evidence="1">Brain</tissue>
    </source>
</reference>
<feature type="non-terminal residue" evidence="1">
    <location>
        <position position="1"/>
    </location>
</feature>
<evidence type="ECO:0000313" key="1">
    <source>
        <dbReference type="EMBL" id="SBP04144.1"/>
    </source>
</evidence>
<dbReference type="EMBL" id="HADW01002744">
    <property type="protein sequence ID" value="SBP04144.1"/>
    <property type="molecule type" value="Transcribed_RNA"/>
</dbReference>
<proteinExistence type="predicted"/>
<feature type="non-terminal residue" evidence="1">
    <location>
        <position position="39"/>
    </location>
</feature>
<name>A0A1A7WF32_9TELE</name>
<protein>
    <submittedName>
        <fullName evidence="1">Uncharacterized protein</fullName>
    </submittedName>
</protein>
<organism evidence="1">
    <name type="scientific">Iconisemion striatum</name>
    <dbReference type="NCBI Taxonomy" id="60296"/>
    <lineage>
        <taxon>Eukaryota</taxon>
        <taxon>Metazoa</taxon>
        <taxon>Chordata</taxon>
        <taxon>Craniata</taxon>
        <taxon>Vertebrata</taxon>
        <taxon>Euteleostomi</taxon>
        <taxon>Actinopterygii</taxon>
        <taxon>Neopterygii</taxon>
        <taxon>Teleostei</taxon>
        <taxon>Neoteleostei</taxon>
        <taxon>Acanthomorphata</taxon>
        <taxon>Ovalentaria</taxon>
        <taxon>Atherinomorphae</taxon>
        <taxon>Cyprinodontiformes</taxon>
        <taxon>Nothobranchiidae</taxon>
        <taxon>Iconisemion</taxon>
    </lineage>
</organism>
<accession>A0A1A7WF32</accession>
<sequence>VLENFTSMCFPQPGSEMLSARSAATRIPVSLKSSGKAIL</sequence>
<gene>
    <name evidence="1" type="primary">Nfu_g_1_019030</name>
</gene>